<name>A0ABP7YT63_9SPHI</name>
<evidence type="ECO:0000313" key="3">
    <source>
        <dbReference type="Proteomes" id="UP001500101"/>
    </source>
</evidence>
<gene>
    <name evidence="2" type="ORF">GCM10022216_20530</name>
</gene>
<dbReference type="SUPFAM" id="SSF53187">
    <property type="entry name" value="Zn-dependent exopeptidases"/>
    <property type="match status" value="1"/>
</dbReference>
<dbReference type="Proteomes" id="UP001500101">
    <property type="component" value="Unassembled WGS sequence"/>
</dbReference>
<proteinExistence type="predicted"/>
<organism evidence="2 3">
    <name type="scientific">Sphingobacterium kyonggiense</name>
    <dbReference type="NCBI Taxonomy" id="714075"/>
    <lineage>
        <taxon>Bacteria</taxon>
        <taxon>Pseudomonadati</taxon>
        <taxon>Bacteroidota</taxon>
        <taxon>Sphingobacteriia</taxon>
        <taxon>Sphingobacteriales</taxon>
        <taxon>Sphingobacteriaceae</taxon>
        <taxon>Sphingobacterium</taxon>
    </lineage>
</organism>
<protein>
    <submittedName>
        <fullName evidence="2">M14 family metallopeptidase</fullName>
    </submittedName>
</protein>
<evidence type="ECO:0000313" key="2">
    <source>
        <dbReference type="EMBL" id="GAA4140954.1"/>
    </source>
</evidence>
<comment type="caution">
    <text evidence="2">The sequence shown here is derived from an EMBL/GenBank/DDBJ whole genome shotgun (WGS) entry which is preliminary data.</text>
</comment>
<reference evidence="3" key="1">
    <citation type="journal article" date="2019" name="Int. J. Syst. Evol. Microbiol.">
        <title>The Global Catalogue of Microorganisms (GCM) 10K type strain sequencing project: providing services to taxonomists for standard genome sequencing and annotation.</title>
        <authorList>
            <consortium name="The Broad Institute Genomics Platform"/>
            <consortium name="The Broad Institute Genome Sequencing Center for Infectious Disease"/>
            <person name="Wu L."/>
            <person name="Ma J."/>
        </authorList>
    </citation>
    <scope>NUCLEOTIDE SEQUENCE [LARGE SCALE GENOMIC DNA]</scope>
    <source>
        <strain evidence="3">JCM 16704</strain>
    </source>
</reference>
<keyword evidence="3" id="KW-1185">Reference proteome</keyword>
<evidence type="ECO:0000259" key="1">
    <source>
        <dbReference type="Pfam" id="PF00246"/>
    </source>
</evidence>
<dbReference type="Gene3D" id="3.40.630.10">
    <property type="entry name" value="Zn peptidases"/>
    <property type="match status" value="1"/>
</dbReference>
<sequence length="579" mass="66505">MKLKPIYGILSLISILMIDQQSGFAQKTAFENSGNKNITATYAEVTQYYAKLLAGRKDAKIIDIGPTDIGKPLQLIVLSADGDFDPKSVKAKNKTVMLINNGIHPGEPEGIDASMMFIRDVLKQKSLPKDLVLCVIPVYNISGMLNRGVSRVNQNGPEGYGFRGTAQNYDLNRDFLKGDTRNSRLFQTLFTTWDPDIFFDTHTSNGADYQYVMTLIETQKDKLNPKLSAFMKKHITNAMYAGMEKIGYPMIPYVNSQGEKPETGIVSFLESPRYSTGFAALHHTIGFMPETHMWKPYEDRVKSTYGLMNILFNLAKDHGSELHALRSKVKEEVKNQEDFPINWKLNRNIVEQIEFLGFESGNKTSEVSGLDRMYYDRSKPFKKQIPYYTTYEPSIIVKKPKAYILPQGYDHLVNLMKINGVKMKPLEKDMELEVEMYYIRDYKTSASPSEGHYPHHSVEVEPKLVKQQFFAGDYWIEMNQEANRYVVETLEPQAIDSYFNWNFFDAILNQKEYFSGYIFEDSAAELLKKDKNLAQELEAAKKADSKLAESARMQLEWIYKRTPHYETSHLRYPVGRVLK</sequence>
<dbReference type="EMBL" id="BAAAZI010000008">
    <property type="protein sequence ID" value="GAA4140954.1"/>
    <property type="molecule type" value="Genomic_DNA"/>
</dbReference>
<feature type="domain" description="Peptidase M14" evidence="1">
    <location>
        <begin position="58"/>
        <end position="178"/>
    </location>
</feature>
<dbReference type="Pfam" id="PF00246">
    <property type="entry name" value="Peptidase_M14"/>
    <property type="match status" value="1"/>
</dbReference>
<dbReference type="InterPro" id="IPR000834">
    <property type="entry name" value="Peptidase_M14"/>
</dbReference>
<accession>A0ABP7YT63</accession>